<proteinExistence type="predicted"/>
<feature type="compositionally biased region" description="Pro residues" evidence="1">
    <location>
        <begin position="59"/>
        <end position="70"/>
    </location>
</feature>
<accession>L1J2S0</accession>
<organism evidence="2">
    <name type="scientific">Guillardia theta (strain CCMP2712)</name>
    <name type="common">Cryptophyte</name>
    <dbReference type="NCBI Taxonomy" id="905079"/>
    <lineage>
        <taxon>Eukaryota</taxon>
        <taxon>Cryptophyceae</taxon>
        <taxon>Pyrenomonadales</taxon>
        <taxon>Geminigeraceae</taxon>
        <taxon>Guillardia</taxon>
    </lineage>
</organism>
<feature type="compositionally biased region" description="Basic and acidic residues" evidence="1">
    <location>
        <begin position="104"/>
        <end position="114"/>
    </location>
</feature>
<reference evidence="4" key="2">
    <citation type="submission" date="2012-11" db="EMBL/GenBank/DDBJ databases">
        <authorList>
            <person name="Kuo A."/>
            <person name="Curtis B.A."/>
            <person name="Tanifuji G."/>
            <person name="Burki F."/>
            <person name="Gruber A."/>
            <person name="Irimia M."/>
            <person name="Maruyama S."/>
            <person name="Arias M.C."/>
            <person name="Ball S.G."/>
            <person name="Gile G.H."/>
            <person name="Hirakawa Y."/>
            <person name="Hopkins J.F."/>
            <person name="Rensing S.A."/>
            <person name="Schmutz J."/>
            <person name="Symeonidi A."/>
            <person name="Elias M."/>
            <person name="Eveleigh R.J."/>
            <person name="Herman E.K."/>
            <person name="Klute M.J."/>
            <person name="Nakayama T."/>
            <person name="Obornik M."/>
            <person name="Reyes-Prieto A."/>
            <person name="Armbrust E.V."/>
            <person name="Aves S.J."/>
            <person name="Beiko R.G."/>
            <person name="Coutinho P."/>
            <person name="Dacks J.B."/>
            <person name="Durnford D.G."/>
            <person name="Fast N.M."/>
            <person name="Green B.R."/>
            <person name="Grisdale C."/>
            <person name="Hempe F."/>
            <person name="Henrissat B."/>
            <person name="Hoppner M.P."/>
            <person name="Ishida K.-I."/>
            <person name="Kim E."/>
            <person name="Koreny L."/>
            <person name="Kroth P.G."/>
            <person name="Liu Y."/>
            <person name="Malik S.-B."/>
            <person name="Maier U.G."/>
            <person name="McRose D."/>
            <person name="Mock T."/>
            <person name="Neilson J.A."/>
            <person name="Onodera N.T."/>
            <person name="Poole A.M."/>
            <person name="Pritham E.J."/>
            <person name="Richards T.A."/>
            <person name="Rocap G."/>
            <person name="Roy S.W."/>
            <person name="Sarai C."/>
            <person name="Schaack S."/>
            <person name="Shirato S."/>
            <person name="Slamovits C.H."/>
            <person name="Spencer D.F."/>
            <person name="Suzuki S."/>
            <person name="Worden A.Z."/>
            <person name="Zauner S."/>
            <person name="Barry K."/>
            <person name="Bell C."/>
            <person name="Bharti A.K."/>
            <person name="Crow J.A."/>
            <person name="Grimwood J."/>
            <person name="Kramer R."/>
            <person name="Lindquist E."/>
            <person name="Lucas S."/>
            <person name="Salamov A."/>
            <person name="McFadden G.I."/>
            <person name="Lane C.E."/>
            <person name="Keeling P.J."/>
            <person name="Gray M.W."/>
            <person name="Grigoriev I.V."/>
            <person name="Archibald J.M."/>
        </authorList>
    </citation>
    <scope>NUCLEOTIDE SEQUENCE</scope>
    <source>
        <strain evidence="4">CCMP2712</strain>
    </source>
</reference>
<evidence type="ECO:0000313" key="2">
    <source>
        <dbReference type="EMBL" id="EKX42390.1"/>
    </source>
</evidence>
<feature type="region of interest" description="Disordered" evidence="1">
    <location>
        <begin position="44"/>
        <end position="75"/>
    </location>
</feature>
<dbReference type="Proteomes" id="UP000011087">
    <property type="component" value="Unassembled WGS sequence"/>
</dbReference>
<feature type="region of interest" description="Disordered" evidence="1">
    <location>
        <begin position="133"/>
        <end position="188"/>
    </location>
</feature>
<evidence type="ECO:0000313" key="4">
    <source>
        <dbReference type="Proteomes" id="UP000011087"/>
    </source>
</evidence>
<dbReference type="RefSeq" id="XP_005829370.1">
    <property type="nucleotide sequence ID" value="XM_005829313.1"/>
</dbReference>
<evidence type="ECO:0000256" key="1">
    <source>
        <dbReference type="SAM" id="MobiDB-lite"/>
    </source>
</evidence>
<feature type="compositionally biased region" description="Basic and acidic residues" evidence="1">
    <location>
        <begin position="176"/>
        <end position="187"/>
    </location>
</feature>
<gene>
    <name evidence="2" type="ORF">GUITHDRAFT_141332</name>
</gene>
<dbReference type="EMBL" id="JH993017">
    <property type="protein sequence ID" value="EKX42390.1"/>
    <property type="molecule type" value="Genomic_DNA"/>
</dbReference>
<reference evidence="2 4" key="1">
    <citation type="journal article" date="2012" name="Nature">
        <title>Algal genomes reveal evolutionary mosaicism and the fate of nucleomorphs.</title>
        <authorList>
            <consortium name="DOE Joint Genome Institute"/>
            <person name="Curtis B.A."/>
            <person name="Tanifuji G."/>
            <person name="Burki F."/>
            <person name="Gruber A."/>
            <person name="Irimia M."/>
            <person name="Maruyama S."/>
            <person name="Arias M.C."/>
            <person name="Ball S.G."/>
            <person name="Gile G.H."/>
            <person name="Hirakawa Y."/>
            <person name="Hopkins J.F."/>
            <person name="Kuo A."/>
            <person name="Rensing S.A."/>
            <person name="Schmutz J."/>
            <person name="Symeonidi A."/>
            <person name="Elias M."/>
            <person name="Eveleigh R.J."/>
            <person name="Herman E.K."/>
            <person name="Klute M.J."/>
            <person name="Nakayama T."/>
            <person name="Obornik M."/>
            <person name="Reyes-Prieto A."/>
            <person name="Armbrust E.V."/>
            <person name="Aves S.J."/>
            <person name="Beiko R.G."/>
            <person name="Coutinho P."/>
            <person name="Dacks J.B."/>
            <person name="Durnford D.G."/>
            <person name="Fast N.M."/>
            <person name="Green B.R."/>
            <person name="Grisdale C.J."/>
            <person name="Hempel F."/>
            <person name="Henrissat B."/>
            <person name="Hoppner M.P."/>
            <person name="Ishida K."/>
            <person name="Kim E."/>
            <person name="Koreny L."/>
            <person name="Kroth P.G."/>
            <person name="Liu Y."/>
            <person name="Malik S.B."/>
            <person name="Maier U.G."/>
            <person name="McRose D."/>
            <person name="Mock T."/>
            <person name="Neilson J.A."/>
            <person name="Onodera N.T."/>
            <person name="Poole A.M."/>
            <person name="Pritham E.J."/>
            <person name="Richards T.A."/>
            <person name="Rocap G."/>
            <person name="Roy S.W."/>
            <person name="Sarai C."/>
            <person name="Schaack S."/>
            <person name="Shirato S."/>
            <person name="Slamovits C.H."/>
            <person name="Spencer D.F."/>
            <person name="Suzuki S."/>
            <person name="Worden A.Z."/>
            <person name="Zauner S."/>
            <person name="Barry K."/>
            <person name="Bell C."/>
            <person name="Bharti A.K."/>
            <person name="Crow J.A."/>
            <person name="Grimwood J."/>
            <person name="Kramer R."/>
            <person name="Lindquist E."/>
            <person name="Lucas S."/>
            <person name="Salamov A."/>
            <person name="McFadden G.I."/>
            <person name="Lane C.E."/>
            <person name="Keeling P.J."/>
            <person name="Gray M.W."/>
            <person name="Grigoriev I.V."/>
            <person name="Archibald J.M."/>
        </authorList>
    </citation>
    <scope>NUCLEOTIDE SEQUENCE</scope>
    <source>
        <strain evidence="2 4">CCMP2712</strain>
    </source>
</reference>
<protein>
    <submittedName>
        <fullName evidence="2 3">Uncharacterized protein</fullName>
    </submittedName>
</protein>
<dbReference type="EnsemblProtists" id="EKX42390">
    <property type="protein sequence ID" value="EKX42390"/>
    <property type="gene ID" value="GUITHDRAFT_141332"/>
</dbReference>
<reference evidence="3" key="3">
    <citation type="submission" date="2016-03" db="UniProtKB">
        <authorList>
            <consortium name="EnsemblProtists"/>
        </authorList>
    </citation>
    <scope>IDENTIFICATION</scope>
</reference>
<dbReference type="KEGG" id="gtt:GUITHDRAFT_141332"/>
<dbReference type="AlphaFoldDB" id="L1J2S0"/>
<dbReference type="GeneID" id="17299025"/>
<evidence type="ECO:0000313" key="3">
    <source>
        <dbReference type="EnsemblProtists" id="EKX42390"/>
    </source>
</evidence>
<sequence length="301" mass="33906">MRPSDVGEQEFTAGEMLTLASRIRNGESVDQTLFSLLYHRFPQGAGATKRSSPREESLQPPPSSPGLPPREPPRVLYQRWSVRSIKDGLLFGEPRAPPSISLPSEDKATSEEARRALEESILKLVLEEVAAGLEQEEQSPINEWTHENGREEGEEDGKSEQQKARAALPDFPGLLESKKPKQTERTVEPATKIPLEDTRRRRMREDVLAYMGPEHRKLMMNVKPQQDISDLLEPLEVFKQKLVREALDASCSPLGRGSASLSELETASFHADASVRELLEDPKIFQLVKKSVIRRLEGKRR</sequence>
<dbReference type="PaxDb" id="55529-EKX42390"/>
<feature type="compositionally biased region" description="Basic and acidic residues" evidence="1">
    <location>
        <begin position="144"/>
        <end position="163"/>
    </location>
</feature>
<dbReference type="HOGENOM" id="CLU_925745_0_0_1"/>
<feature type="region of interest" description="Disordered" evidence="1">
    <location>
        <begin position="91"/>
        <end position="114"/>
    </location>
</feature>
<keyword evidence="4" id="KW-1185">Reference proteome</keyword>
<name>L1J2S0_GUITC</name>